<dbReference type="Pfam" id="PF00271">
    <property type="entry name" value="Helicase_C"/>
    <property type="match status" value="1"/>
</dbReference>
<dbReference type="InterPro" id="IPR044574">
    <property type="entry name" value="ARIP4-like"/>
</dbReference>
<feature type="region of interest" description="Disordered" evidence="9">
    <location>
        <begin position="866"/>
        <end position="923"/>
    </location>
</feature>
<dbReference type="InterPro" id="IPR027417">
    <property type="entry name" value="P-loop_NTPase"/>
</dbReference>
<evidence type="ECO:0000256" key="3">
    <source>
        <dbReference type="ARBA" id="ARBA00022741"/>
    </source>
</evidence>
<evidence type="ECO:0000256" key="5">
    <source>
        <dbReference type="ARBA" id="ARBA00022806"/>
    </source>
</evidence>
<dbReference type="STRING" id="329884.A0A4U0XEH1"/>
<dbReference type="PANTHER" id="PTHR45797">
    <property type="entry name" value="RAD54-LIKE"/>
    <property type="match status" value="1"/>
</dbReference>
<evidence type="ECO:0000256" key="1">
    <source>
        <dbReference type="ARBA" id="ARBA00004123"/>
    </source>
</evidence>
<feature type="region of interest" description="Disordered" evidence="9">
    <location>
        <begin position="1603"/>
        <end position="1633"/>
    </location>
</feature>
<comment type="caution">
    <text evidence="12">The sequence shown here is derived from an EMBL/GenBank/DDBJ whole genome shotgun (WGS) entry which is preliminary data.</text>
</comment>
<keyword evidence="13" id="KW-1185">Reference proteome</keyword>
<protein>
    <recommendedName>
        <fullName evidence="14">Helicase C-terminal domain-containing protein</fullName>
    </recommendedName>
</protein>
<evidence type="ECO:0000256" key="7">
    <source>
        <dbReference type="ARBA" id="ARBA00023125"/>
    </source>
</evidence>
<dbReference type="Pfam" id="PF24580">
    <property type="entry name" value="DUF7607"/>
    <property type="match status" value="1"/>
</dbReference>
<feature type="compositionally biased region" description="Basic and acidic residues" evidence="9">
    <location>
        <begin position="906"/>
        <end position="915"/>
    </location>
</feature>
<feature type="compositionally biased region" description="Polar residues" evidence="9">
    <location>
        <begin position="117"/>
        <end position="129"/>
    </location>
</feature>
<accession>A0A4U0XEH1</accession>
<keyword evidence="4" id="KW-0378">Hydrolase</keyword>
<keyword evidence="8" id="KW-0539">Nucleus</keyword>
<comment type="similarity">
    <text evidence="2">Belongs to the SNF2/RAD54 helicase family.</text>
</comment>
<evidence type="ECO:0008006" key="14">
    <source>
        <dbReference type="Google" id="ProtNLM"/>
    </source>
</evidence>
<keyword evidence="3" id="KW-0547">Nucleotide-binding</keyword>
<dbReference type="GO" id="GO:0016887">
    <property type="term" value="F:ATP hydrolysis activity"/>
    <property type="evidence" value="ECO:0007669"/>
    <property type="project" value="InterPro"/>
</dbReference>
<dbReference type="InterPro" id="IPR014001">
    <property type="entry name" value="Helicase_ATP-bd"/>
</dbReference>
<evidence type="ECO:0000256" key="2">
    <source>
        <dbReference type="ARBA" id="ARBA00007025"/>
    </source>
</evidence>
<dbReference type="Gene3D" id="3.40.50.300">
    <property type="entry name" value="P-loop containing nucleotide triphosphate hydrolases"/>
    <property type="match status" value="1"/>
</dbReference>
<dbReference type="PROSITE" id="PS51192">
    <property type="entry name" value="HELICASE_ATP_BIND_1"/>
    <property type="match status" value="1"/>
</dbReference>
<evidence type="ECO:0000313" key="12">
    <source>
        <dbReference type="EMBL" id="TKA74276.1"/>
    </source>
</evidence>
<evidence type="ECO:0000256" key="8">
    <source>
        <dbReference type="ARBA" id="ARBA00023242"/>
    </source>
</evidence>
<feature type="region of interest" description="Disordered" evidence="9">
    <location>
        <begin position="479"/>
        <end position="672"/>
    </location>
</feature>
<feature type="compositionally biased region" description="Acidic residues" evidence="9">
    <location>
        <begin position="557"/>
        <end position="569"/>
    </location>
</feature>
<sequence length="1725" mass="190728">MDTDPRVWTVAEVQQFFRRDAVSCLNDRPTAQLPHLDSFLRTLADSEVDGPSLLDDVDAPALRDDFGITSFRIRGTILHCIRKLRERSEAHCAQVGVLRPETPASLNFVPQLASAPDTPTNTSALPSTETGEHVRSGEVQVQDSHGRKRRKLDISKAQPNLQAESSHDSGSNASPRADSAGYIPDAAFSVDELFYGTTALGNEVRDLLPTGNILVDHDDPETADDNFQFTSHSKNPAEIAFVHARMRYFLINAEVVDLSRRGHDATGILPYPDRMQNKVRSATVVQIGKDHEEYVATREQASLLESGFEHKELQQDATGEWDFLLQKHKQGSQEQGLPVYGESESSDTKSESGTPEDSAQEASEDDEEMLDGSRIAGVVDEYINARIAEWRERALPRLEATRAWTVWKKTKQSLTFRDILIGSAQATIDQLSQRLIQLKQWVAEGEWSSDDAVSKACSNLDPTIEDREEQKWMISVWQRRKEPEHAVQNKTKTKTARNTLQTPATGGAPPASFAVHPGDKMSVSPTVAVHAETGDEGDFDGEVSHTPEGSPITSPDADLDDFDASDEMSLDLNQPADDAERSGSEASDVSERDGSPEPPETEMLQDYVVITSSPPREDPVSESAKKSVDRNPPTESPGTVKGAYSSPELPDLETFMPKRIKHTSRRETATTKPMTATQTIDLTGISSDSAGPVSAKSKRSVKISASAKKAAQYNFSHPPNEASAAQVDAWDYRELAGRQDRHRMLIKMLHEAGPEVRNDLHQRQATDRKMFYESIRDAIDRRWKGTSIYSPEIMDTCASIAVAWYTANPEHWAGSEDPPWARLLNEPQQIKTFVNLLASVLRLKDSKLFVETKPSAKAAAKPDPFSATLISSSDTEPVVQRTPHKKRKRAVLTDESAIKSRRNAHQRQEQYREALESQAADTSQIAGLDGADASKSEIVINPARNVDEQDAIFIHSRIAKKMKAHQIDGVRFLWREITAIDEEDGAQGCLLAHTMGLGKTMQTIALLVAVVEASESENRRIRTQLPEILRPKGIRGKRQLRMLVLCPPGLLQNWQRELGQWAPKRLGNVFVVEASSKAKQMGAMENWYTIGGVLLIGYGMLRAFIDRTIKKQQELDGARLDKILLQGTEIVVADEAHNLKNPKSKIAEVASKFKTHARIALTGTPMSNDVDEIYALISWVAPDYLGEPKWFQFHFAEPIKEGTYHDSSRWEKRKSLMKLQVLHHDIAPKVDRADITALRGSLKSKTEFVITVPLTEAQETLYKRYIGALLGGGRNREASQVTIFSWLGVLMLLTNHPAPFRSKLLTPARSKKAKKSATATREGTPAESDDGSNAASAAASNALVDTTTEQFIDAQAVTRDPGEEDLFSLGFTQEMVDSIIEGYAQDSNPQLSAKMPIFLSIMDLAHRCHDKVLVFSGSIPTIDYVSELLESQSIPFGRIDGQIQPTKRMQIIEDFHNNHFDVLIVSTRAGGVGLNIQGANRVVILDFSFNPTWEEQAIGRAYRLGQTKPVFVYRFVAGGTFETNIYNKQLFKTSLTQRVVDKKNPRRNAQRNTREYLYDPKPVHQDNVAKWIGKDPNVLDIILQQHGQGRDTLIRSIQTTETLEEDAQDEPLDEEEQKQVHEEIQLGRTKQRGRMATAALPPLSAMAAAAVAAAMGGLPNGRTMGPPAATQGASRPNGIVGSTQAARAGPSTVRPLAPPPASAPVQRPWSTPASKGVFRPLPPGQ</sequence>
<dbReference type="PROSITE" id="PS51194">
    <property type="entry name" value="HELICASE_CTER"/>
    <property type="match status" value="1"/>
</dbReference>
<dbReference type="InterPro" id="IPR000330">
    <property type="entry name" value="SNF2_N"/>
</dbReference>
<feature type="region of interest" description="Disordered" evidence="9">
    <location>
        <begin position="1304"/>
        <end position="1339"/>
    </location>
</feature>
<dbReference type="Gene3D" id="3.40.50.10810">
    <property type="entry name" value="Tandem AAA-ATPase domain"/>
    <property type="match status" value="1"/>
</dbReference>
<dbReference type="InterPro" id="IPR001650">
    <property type="entry name" value="Helicase_C-like"/>
</dbReference>
<evidence type="ECO:0000259" key="11">
    <source>
        <dbReference type="PROSITE" id="PS51194"/>
    </source>
</evidence>
<dbReference type="SUPFAM" id="SSF52540">
    <property type="entry name" value="P-loop containing nucleoside triphosphate hydrolases"/>
    <property type="match status" value="2"/>
</dbReference>
<feature type="compositionally biased region" description="Acidic residues" evidence="9">
    <location>
        <begin position="1603"/>
        <end position="1616"/>
    </location>
</feature>
<comment type="subcellular location">
    <subcellularLocation>
        <location evidence="1">Nucleus</location>
    </subcellularLocation>
</comment>
<dbReference type="InterPro" id="IPR049730">
    <property type="entry name" value="SNF2/RAD54-like_C"/>
</dbReference>
<feature type="domain" description="Helicase ATP-binding" evidence="10">
    <location>
        <begin position="980"/>
        <end position="1183"/>
    </location>
</feature>
<dbReference type="InterPro" id="IPR056026">
    <property type="entry name" value="DUF7607"/>
</dbReference>
<feature type="compositionally biased region" description="Polar residues" evidence="9">
    <location>
        <begin position="157"/>
        <end position="174"/>
    </location>
</feature>
<keyword evidence="6" id="KW-0067">ATP-binding</keyword>
<evidence type="ECO:0000256" key="9">
    <source>
        <dbReference type="SAM" id="MobiDB-lite"/>
    </source>
</evidence>
<evidence type="ECO:0000259" key="10">
    <source>
        <dbReference type="PROSITE" id="PS51192"/>
    </source>
</evidence>
<keyword evidence="7" id="KW-0238">DNA-binding</keyword>
<dbReference type="GO" id="GO:0005634">
    <property type="term" value="C:nucleus"/>
    <property type="evidence" value="ECO:0007669"/>
    <property type="project" value="UniProtKB-SubCell"/>
</dbReference>
<feature type="compositionally biased region" description="Basic and acidic residues" evidence="9">
    <location>
        <begin position="578"/>
        <end position="595"/>
    </location>
</feature>
<dbReference type="Proteomes" id="UP000309340">
    <property type="component" value="Unassembled WGS sequence"/>
</dbReference>
<organism evidence="12 13">
    <name type="scientific">Friedmanniomyces simplex</name>
    <dbReference type="NCBI Taxonomy" id="329884"/>
    <lineage>
        <taxon>Eukaryota</taxon>
        <taxon>Fungi</taxon>
        <taxon>Dikarya</taxon>
        <taxon>Ascomycota</taxon>
        <taxon>Pezizomycotina</taxon>
        <taxon>Dothideomycetes</taxon>
        <taxon>Dothideomycetidae</taxon>
        <taxon>Mycosphaerellales</taxon>
        <taxon>Teratosphaeriaceae</taxon>
        <taxon>Friedmanniomyces</taxon>
    </lineage>
</organism>
<name>A0A4U0XEH1_9PEZI</name>
<feature type="compositionally biased region" description="Basic and acidic residues" evidence="9">
    <location>
        <begin position="615"/>
        <end position="629"/>
    </location>
</feature>
<keyword evidence="5" id="KW-0347">Helicase</keyword>
<dbReference type="InterPro" id="IPR038718">
    <property type="entry name" value="SNF2-like_sf"/>
</dbReference>
<gene>
    <name evidence="12" type="ORF">B0A55_06201</name>
</gene>
<feature type="region of interest" description="Disordered" evidence="9">
    <location>
        <begin position="1662"/>
        <end position="1725"/>
    </location>
</feature>
<evidence type="ECO:0000313" key="13">
    <source>
        <dbReference type="Proteomes" id="UP000309340"/>
    </source>
</evidence>
<feature type="domain" description="Helicase C-terminal" evidence="11">
    <location>
        <begin position="1400"/>
        <end position="1546"/>
    </location>
</feature>
<dbReference type="PANTHER" id="PTHR45797:SF1">
    <property type="entry name" value="HELICASE ARIP4"/>
    <property type="match status" value="1"/>
</dbReference>
<feature type="compositionally biased region" description="Acidic residues" evidence="9">
    <location>
        <begin position="358"/>
        <end position="370"/>
    </location>
</feature>
<dbReference type="SMART" id="SM00487">
    <property type="entry name" value="DEXDc"/>
    <property type="match status" value="1"/>
</dbReference>
<feature type="region of interest" description="Disordered" evidence="9">
    <location>
        <begin position="111"/>
        <end position="178"/>
    </location>
</feature>
<dbReference type="EMBL" id="NAJQ01000232">
    <property type="protein sequence ID" value="TKA74276.1"/>
    <property type="molecule type" value="Genomic_DNA"/>
</dbReference>
<evidence type="ECO:0000256" key="6">
    <source>
        <dbReference type="ARBA" id="ARBA00022840"/>
    </source>
</evidence>
<dbReference type="Pfam" id="PF00176">
    <property type="entry name" value="SNF2-rel_dom"/>
    <property type="match status" value="1"/>
</dbReference>
<feature type="region of interest" description="Disordered" evidence="9">
    <location>
        <begin position="332"/>
        <end position="370"/>
    </location>
</feature>
<dbReference type="GO" id="GO:0005524">
    <property type="term" value="F:ATP binding"/>
    <property type="evidence" value="ECO:0007669"/>
    <property type="project" value="UniProtKB-KW"/>
</dbReference>
<dbReference type="GO" id="GO:0004386">
    <property type="term" value="F:helicase activity"/>
    <property type="evidence" value="ECO:0007669"/>
    <property type="project" value="UniProtKB-KW"/>
</dbReference>
<dbReference type="CDD" id="cd18793">
    <property type="entry name" value="SF2_C_SNF"/>
    <property type="match status" value="1"/>
</dbReference>
<dbReference type="GO" id="GO:0003677">
    <property type="term" value="F:DNA binding"/>
    <property type="evidence" value="ECO:0007669"/>
    <property type="project" value="UniProtKB-KW"/>
</dbReference>
<proteinExistence type="inferred from homology"/>
<reference evidence="12 13" key="1">
    <citation type="submission" date="2017-03" db="EMBL/GenBank/DDBJ databases">
        <title>Genomes of endolithic fungi from Antarctica.</title>
        <authorList>
            <person name="Coleine C."/>
            <person name="Masonjones S."/>
            <person name="Stajich J.E."/>
        </authorList>
    </citation>
    <scope>NUCLEOTIDE SEQUENCE [LARGE SCALE GENOMIC DNA]</scope>
    <source>
        <strain evidence="12 13">CCFEE 5184</strain>
    </source>
</reference>
<dbReference type="OrthoDB" id="2020972at2759"/>
<evidence type="ECO:0000256" key="4">
    <source>
        <dbReference type="ARBA" id="ARBA00022801"/>
    </source>
</evidence>
<dbReference type="SMART" id="SM00490">
    <property type="entry name" value="HELICc"/>
    <property type="match status" value="1"/>
</dbReference>